<evidence type="ECO:0000259" key="2">
    <source>
        <dbReference type="Pfam" id="PF03732"/>
    </source>
</evidence>
<dbReference type="Proteomes" id="UP000650533">
    <property type="component" value="Chromosome 3"/>
</dbReference>
<evidence type="ECO:0000313" key="4">
    <source>
        <dbReference type="Proteomes" id="UP000650533"/>
    </source>
</evidence>
<name>A0A8H8NQE6_9AGAM</name>
<dbReference type="EMBL" id="CP059660">
    <property type="protein sequence ID" value="QRW17989.1"/>
    <property type="molecule type" value="Genomic_DNA"/>
</dbReference>
<reference evidence="3" key="1">
    <citation type="submission" date="2020-05" db="EMBL/GenBank/DDBJ databases">
        <title>Evolutionary and genomic comparisons of hybrid uninucleate and nonhybrid Rhizoctonia fungi.</title>
        <authorList>
            <person name="Li C."/>
            <person name="Chen X."/>
        </authorList>
    </citation>
    <scope>NUCLEOTIDE SEQUENCE</scope>
    <source>
        <strain evidence="3">AG-1 IA</strain>
    </source>
</reference>
<organism evidence="3 4">
    <name type="scientific">Rhizoctonia solani</name>
    <dbReference type="NCBI Taxonomy" id="456999"/>
    <lineage>
        <taxon>Eukaryota</taxon>
        <taxon>Fungi</taxon>
        <taxon>Dikarya</taxon>
        <taxon>Basidiomycota</taxon>
        <taxon>Agaricomycotina</taxon>
        <taxon>Agaricomycetes</taxon>
        <taxon>Cantharellales</taxon>
        <taxon>Ceratobasidiaceae</taxon>
        <taxon>Rhizoctonia</taxon>
    </lineage>
</organism>
<evidence type="ECO:0000313" key="3">
    <source>
        <dbReference type="EMBL" id="QRW17989.1"/>
    </source>
</evidence>
<feature type="compositionally biased region" description="Polar residues" evidence="1">
    <location>
        <begin position="115"/>
        <end position="143"/>
    </location>
</feature>
<dbReference type="PANTHER" id="PTHR15503:SF22">
    <property type="entry name" value="TRANSPOSON TY3-I GAG POLYPROTEIN"/>
    <property type="match status" value="1"/>
</dbReference>
<dbReference type="Gene3D" id="3.10.10.10">
    <property type="entry name" value="HIV Type 1 Reverse Transcriptase, subunit A, domain 1"/>
    <property type="match status" value="1"/>
</dbReference>
<dbReference type="CDD" id="cd00303">
    <property type="entry name" value="retropepsin_like"/>
    <property type="match status" value="1"/>
</dbReference>
<dbReference type="Pfam" id="PF03732">
    <property type="entry name" value="Retrotrans_gag"/>
    <property type="match status" value="1"/>
</dbReference>
<evidence type="ECO:0000256" key="1">
    <source>
        <dbReference type="SAM" id="MobiDB-lite"/>
    </source>
</evidence>
<feature type="domain" description="Retrotransposon gag" evidence="2">
    <location>
        <begin position="2"/>
        <end position="89"/>
    </location>
</feature>
<gene>
    <name evidence="3" type="ORF">RhiXN_02913</name>
</gene>
<feature type="region of interest" description="Disordered" evidence="1">
    <location>
        <begin position="107"/>
        <end position="149"/>
    </location>
</feature>
<dbReference type="InterPro" id="IPR005162">
    <property type="entry name" value="Retrotrans_gag_dom"/>
</dbReference>
<dbReference type="InterPro" id="IPR043502">
    <property type="entry name" value="DNA/RNA_pol_sf"/>
</dbReference>
<dbReference type="KEGG" id="rsx:RhiXN_02913"/>
<proteinExistence type="predicted"/>
<dbReference type="GeneID" id="67025193"/>
<dbReference type="AlphaFoldDB" id="A0A8H8NQE6"/>
<dbReference type="RefSeq" id="XP_043178226.1">
    <property type="nucleotide sequence ID" value="XM_043322730.1"/>
</dbReference>
<dbReference type="InterPro" id="IPR032567">
    <property type="entry name" value="RTL1-rel"/>
</dbReference>
<dbReference type="SUPFAM" id="SSF56672">
    <property type="entry name" value="DNA/RNA polymerases"/>
    <property type="match status" value="1"/>
</dbReference>
<dbReference type="PANTHER" id="PTHR15503">
    <property type="entry name" value="LDOC1 RELATED"/>
    <property type="match status" value="1"/>
</dbReference>
<sequence length="398" mass="44295">MEDRAGTWAHLYLDQLGSHWAVIQNMDDFKREFLVAFGDPDVTRAAEHKITMLTQTGTCAKYITKFCTLATELDWNNMALHGQFSQGLHWENTALIIDNALCEEHASHLPKGNKPGSSTTTPNRGASTSQQATRSGPFSSDPNFVSEEEQNQHHVEGTCIKCGKMGCKFVECHTGWKATPKEDKRKPKETAKIDRQVNHLEVLIDSGATSSFLHPCTAEALCLPLIDLPEPCTATMLTRLSPKAGKIWKKANMTFSFDGKQMTETFLICNTGSHAAILGLKCQQILSIPHSPLEHVAIAKEEEADPNPLEGVPPKYHQYTKVFGEEEFHKLPPHQHYNIGIELMEEGPLNSPLYSMTDVESATLKNWLRDKLKSGKIHPSKLSISSPVMFIPKKDGSH</sequence>
<accession>A0A8H8NQE6</accession>
<protein>
    <submittedName>
        <fullName evidence="3">Retrotransposable element Tf2 protein</fullName>
    </submittedName>
</protein>